<proteinExistence type="predicted"/>
<evidence type="ECO:0000259" key="2">
    <source>
        <dbReference type="Pfam" id="PF04324"/>
    </source>
</evidence>
<dbReference type="InterPro" id="IPR007419">
    <property type="entry name" value="BFD-like_2Fe2S-bd_dom"/>
</dbReference>
<dbReference type="SUPFAM" id="SSF54373">
    <property type="entry name" value="FAD-linked reductases, C-terminal domain"/>
    <property type="match status" value="1"/>
</dbReference>
<accession>A0A810QCB2</accession>
<dbReference type="PANTHER" id="PTHR42720:SF1">
    <property type="entry name" value="GLYCEROL 3-PHOSPHATE OXIDASE"/>
    <property type="match status" value="1"/>
</dbReference>
<dbReference type="Pfam" id="PF04324">
    <property type="entry name" value="Fer2_BFD"/>
    <property type="match status" value="1"/>
</dbReference>
<feature type="domain" description="FAD dependent oxidoreductase" evidence="1">
    <location>
        <begin position="3"/>
        <end position="351"/>
    </location>
</feature>
<protein>
    <submittedName>
        <fullName evidence="3">FAD/NAD(P)-binding oxidoreductase</fullName>
    </submittedName>
</protein>
<dbReference type="CDD" id="cd19946">
    <property type="entry name" value="GlpA-like_Fer2_BFD-like"/>
    <property type="match status" value="1"/>
</dbReference>
<keyword evidence="4" id="KW-1185">Reference proteome</keyword>
<dbReference type="InterPro" id="IPR036188">
    <property type="entry name" value="FAD/NAD-bd_sf"/>
</dbReference>
<dbReference type="Gene3D" id="3.50.50.60">
    <property type="entry name" value="FAD/NAD(P)-binding domain"/>
    <property type="match status" value="1"/>
</dbReference>
<organism evidence="3 4">
    <name type="scientific">Vescimonas coprocola</name>
    <dbReference type="NCBI Taxonomy" id="2714355"/>
    <lineage>
        <taxon>Bacteria</taxon>
        <taxon>Bacillati</taxon>
        <taxon>Bacillota</taxon>
        <taxon>Clostridia</taxon>
        <taxon>Eubacteriales</taxon>
        <taxon>Oscillospiraceae</taxon>
        <taxon>Vescimonas</taxon>
    </lineage>
</organism>
<name>A0A810QCB2_9FIRM</name>
<sequence>MYDVLVIGGGVIGCAIARELSRRSGRVCVVERNEDVCTGTSKANSAIVHAGFDAEPGTRKARFNVEGSRMMEALSRQLDFPYRRCGALVLCLDPADREKLQALYQRGLANGVEGLEIVEGEALHRMEPALSQQAVAALYAPTSAILCPFGLTIALAENAAANGTEFRFDTQVQHIRREGDHFVVDTGRGPLESRAVVNAAGVWGDVLHNQLCSDPLRITPRRGEYCLLDRKDGGLVSHTVFQLPGAMGKGVLVTPTVHGNLLLGPTATDQQDRDDTATTQTGLDYAIATAGRSVPNLPMRDVITSFAGLRAHLEGGSDDFYIRESSENFFEAIGIESPGLSSAPAIGVYVAGLVAEKLGLAEKPDFIAQRRDIVHVRELPLSERQALVERDSAYGNILCRCEQISEGEIRDAIRRSPGARSLDGVKRRVRAGMGRCQGGFCAPRVMELLSEELGVPQTQLTKSGGGSLLLTGETKEVQA</sequence>
<dbReference type="InterPro" id="IPR052745">
    <property type="entry name" value="G3P_Oxidase/Oxidoreductase"/>
</dbReference>
<evidence type="ECO:0000313" key="3">
    <source>
        <dbReference type="EMBL" id="BCK82173.1"/>
    </source>
</evidence>
<dbReference type="InterPro" id="IPR041854">
    <property type="entry name" value="BFD-like_2Fe2S-bd_dom_sf"/>
</dbReference>
<dbReference type="Gene3D" id="1.10.10.1100">
    <property type="entry name" value="BFD-like [2Fe-2S]-binding domain"/>
    <property type="match status" value="1"/>
</dbReference>
<evidence type="ECO:0000259" key="1">
    <source>
        <dbReference type="Pfam" id="PF01266"/>
    </source>
</evidence>
<gene>
    <name evidence="3" type="primary">glpA</name>
    <name evidence="3" type="ORF">MM50RIKEN_19360</name>
</gene>
<dbReference type="EMBL" id="AP023418">
    <property type="protein sequence ID" value="BCK82173.1"/>
    <property type="molecule type" value="Genomic_DNA"/>
</dbReference>
<dbReference type="Proteomes" id="UP000681035">
    <property type="component" value="Chromosome"/>
</dbReference>
<dbReference type="PANTHER" id="PTHR42720">
    <property type="entry name" value="GLYCEROL-3-PHOSPHATE DEHYDROGENASE"/>
    <property type="match status" value="1"/>
</dbReference>
<dbReference type="Gene3D" id="3.30.9.10">
    <property type="entry name" value="D-Amino Acid Oxidase, subunit A, domain 2"/>
    <property type="match status" value="1"/>
</dbReference>
<dbReference type="AlphaFoldDB" id="A0A810QCB2"/>
<feature type="domain" description="BFD-like [2Fe-2S]-binding" evidence="2">
    <location>
        <begin position="397"/>
        <end position="451"/>
    </location>
</feature>
<reference evidence="3" key="1">
    <citation type="submission" date="2020-09" db="EMBL/GenBank/DDBJ databases">
        <title>New species isolated from human feces.</title>
        <authorList>
            <person name="Kitahara M."/>
            <person name="Shigeno Y."/>
            <person name="Shime M."/>
            <person name="Matsumoto Y."/>
            <person name="Nakamura S."/>
            <person name="Motooka D."/>
            <person name="Fukuoka S."/>
            <person name="Nishikawa H."/>
            <person name="Benno Y."/>
        </authorList>
    </citation>
    <scope>NUCLEOTIDE SEQUENCE</scope>
    <source>
        <strain evidence="3">MM50</strain>
    </source>
</reference>
<evidence type="ECO:0000313" key="4">
    <source>
        <dbReference type="Proteomes" id="UP000681035"/>
    </source>
</evidence>
<dbReference type="RefSeq" id="WP_213540757.1">
    <property type="nucleotide sequence ID" value="NZ_AP023418.1"/>
</dbReference>
<dbReference type="Pfam" id="PF01266">
    <property type="entry name" value="DAO"/>
    <property type="match status" value="1"/>
</dbReference>
<dbReference type="SUPFAM" id="SSF51905">
    <property type="entry name" value="FAD/NAD(P)-binding domain"/>
    <property type="match status" value="1"/>
</dbReference>
<dbReference type="KEGG" id="vcop:MM50RIKEN_19360"/>
<dbReference type="InterPro" id="IPR006076">
    <property type="entry name" value="FAD-dep_OxRdtase"/>
</dbReference>